<dbReference type="AlphaFoldDB" id="A0A2G8L3D2"/>
<feature type="non-terminal residue" evidence="2">
    <location>
        <position position="51"/>
    </location>
</feature>
<evidence type="ECO:0000313" key="2">
    <source>
        <dbReference type="EMBL" id="PIK54761.1"/>
    </source>
</evidence>
<organism evidence="2 3">
    <name type="scientific">Stichopus japonicus</name>
    <name type="common">Sea cucumber</name>
    <dbReference type="NCBI Taxonomy" id="307972"/>
    <lineage>
        <taxon>Eukaryota</taxon>
        <taxon>Metazoa</taxon>
        <taxon>Echinodermata</taxon>
        <taxon>Eleutherozoa</taxon>
        <taxon>Echinozoa</taxon>
        <taxon>Holothuroidea</taxon>
        <taxon>Aspidochirotacea</taxon>
        <taxon>Aspidochirotida</taxon>
        <taxon>Stichopodidae</taxon>
        <taxon>Apostichopus</taxon>
    </lineage>
</organism>
<sequence length="51" mass="5563">MPHGNSIDSDPSSFRKYKQPGQLISTLEEESPNLPPSTHAPVKYGELVILG</sequence>
<comment type="caution">
    <text evidence="2">The sequence shown here is derived from an EMBL/GenBank/DDBJ whole genome shotgun (WGS) entry which is preliminary data.</text>
</comment>
<protein>
    <submittedName>
        <fullName evidence="2">Uncharacterized protein</fullName>
    </submittedName>
</protein>
<feature type="compositionally biased region" description="Polar residues" evidence="1">
    <location>
        <begin position="1"/>
        <end position="12"/>
    </location>
</feature>
<dbReference type="OrthoDB" id="8801906at2759"/>
<feature type="region of interest" description="Disordered" evidence="1">
    <location>
        <begin position="1"/>
        <end position="39"/>
    </location>
</feature>
<keyword evidence="3" id="KW-1185">Reference proteome</keyword>
<evidence type="ECO:0000256" key="1">
    <source>
        <dbReference type="SAM" id="MobiDB-lite"/>
    </source>
</evidence>
<proteinExistence type="predicted"/>
<accession>A0A2G8L3D2</accession>
<evidence type="ECO:0000313" key="3">
    <source>
        <dbReference type="Proteomes" id="UP000230750"/>
    </source>
</evidence>
<gene>
    <name evidence="2" type="ORF">BSL78_08360</name>
</gene>
<name>A0A2G8L3D2_STIJA</name>
<reference evidence="2 3" key="1">
    <citation type="journal article" date="2017" name="PLoS Biol.">
        <title>The sea cucumber genome provides insights into morphological evolution and visceral regeneration.</title>
        <authorList>
            <person name="Zhang X."/>
            <person name="Sun L."/>
            <person name="Yuan J."/>
            <person name="Sun Y."/>
            <person name="Gao Y."/>
            <person name="Zhang L."/>
            <person name="Li S."/>
            <person name="Dai H."/>
            <person name="Hamel J.F."/>
            <person name="Liu C."/>
            <person name="Yu Y."/>
            <person name="Liu S."/>
            <person name="Lin W."/>
            <person name="Guo K."/>
            <person name="Jin S."/>
            <person name="Xu P."/>
            <person name="Storey K.B."/>
            <person name="Huan P."/>
            <person name="Zhang T."/>
            <person name="Zhou Y."/>
            <person name="Zhang J."/>
            <person name="Lin C."/>
            <person name="Li X."/>
            <person name="Xing L."/>
            <person name="Huo D."/>
            <person name="Sun M."/>
            <person name="Wang L."/>
            <person name="Mercier A."/>
            <person name="Li F."/>
            <person name="Yang H."/>
            <person name="Xiang J."/>
        </authorList>
    </citation>
    <scope>NUCLEOTIDE SEQUENCE [LARGE SCALE GENOMIC DNA]</scope>
    <source>
        <strain evidence="2">Shaxun</strain>
        <tissue evidence="2">Muscle</tissue>
    </source>
</reference>
<dbReference type="Proteomes" id="UP000230750">
    <property type="component" value="Unassembled WGS sequence"/>
</dbReference>
<dbReference type="EMBL" id="MRZV01000235">
    <property type="protein sequence ID" value="PIK54761.1"/>
    <property type="molecule type" value="Genomic_DNA"/>
</dbReference>